<evidence type="ECO:0000313" key="3">
    <source>
        <dbReference type="Proteomes" id="UP001152622"/>
    </source>
</evidence>
<feature type="region of interest" description="Disordered" evidence="1">
    <location>
        <begin position="40"/>
        <end position="62"/>
    </location>
</feature>
<evidence type="ECO:0000256" key="1">
    <source>
        <dbReference type="SAM" id="MobiDB-lite"/>
    </source>
</evidence>
<dbReference type="GO" id="GO:0000981">
    <property type="term" value="F:DNA-binding transcription factor activity, RNA polymerase II-specific"/>
    <property type="evidence" value="ECO:0007669"/>
    <property type="project" value="InterPro"/>
</dbReference>
<dbReference type="AlphaFoldDB" id="A0A9Q1FRI1"/>
<dbReference type="EMBL" id="JAINUF010000004">
    <property type="protein sequence ID" value="KAJ8364753.1"/>
    <property type="molecule type" value="Genomic_DNA"/>
</dbReference>
<comment type="caution">
    <text evidence="2">The sequence shown here is derived from an EMBL/GenBank/DDBJ whole genome shotgun (WGS) entry which is preliminary data.</text>
</comment>
<organism evidence="2 3">
    <name type="scientific">Synaphobranchus kaupii</name>
    <name type="common">Kaup's arrowtooth eel</name>
    <dbReference type="NCBI Taxonomy" id="118154"/>
    <lineage>
        <taxon>Eukaryota</taxon>
        <taxon>Metazoa</taxon>
        <taxon>Chordata</taxon>
        <taxon>Craniata</taxon>
        <taxon>Vertebrata</taxon>
        <taxon>Euteleostomi</taxon>
        <taxon>Actinopterygii</taxon>
        <taxon>Neopterygii</taxon>
        <taxon>Teleostei</taxon>
        <taxon>Anguilliformes</taxon>
        <taxon>Synaphobranchidae</taxon>
        <taxon>Synaphobranchus</taxon>
    </lineage>
</organism>
<protein>
    <recommendedName>
        <fullName evidence="4">Homeobox domain-containing protein</fullName>
    </recommendedName>
</protein>
<dbReference type="Gene3D" id="1.10.10.60">
    <property type="entry name" value="Homeodomain-like"/>
    <property type="match status" value="1"/>
</dbReference>
<accession>A0A9Q1FRI1</accession>
<dbReference type="PROSITE" id="PS00027">
    <property type="entry name" value="HOMEOBOX_1"/>
    <property type="match status" value="1"/>
</dbReference>
<dbReference type="OrthoDB" id="8913226at2759"/>
<keyword evidence="3" id="KW-1185">Reference proteome</keyword>
<dbReference type="SUPFAM" id="SSF46689">
    <property type="entry name" value="Homeodomain-like"/>
    <property type="match status" value="1"/>
</dbReference>
<evidence type="ECO:0008006" key="4">
    <source>
        <dbReference type="Google" id="ProtNLM"/>
    </source>
</evidence>
<gene>
    <name evidence="2" type="ORF">SKAU_G00135840</name>
</gene>
<name>A0A9Q1FRI1_SYNKA</name>
<evidence type="ECO:0000313" key="2">
    <source>
        <dbReference type="EMBL" id="KAJ8364753.1"/>
    </source>
</evidence>
<sequence>MWTGGVKNCSSVDNRRAIEQVAEVTGLRVEQVKNWVNNRKRRERSAAGQQLKRSRVATSPRKQTGYTCFRTYYMKDAKLDRPKLQAELRDLLNQKWRAATKKETRFHGRRYTGARTERFSFTVCQRAFNSRSPRTWGPKRSRQF</sequence>
<dbReference type="Proteomes" id="UP001152622">
    <property type="component" value="Chromosome 4"/>
</dbReference>
<dbReference type="InterPro" id="IPR009057">
    <property type="entry name" value="Homeodomain-like_sf"/>
</dbReference>
<reference evidence="2" key="1">
    <citation type="journal article" date="2023" name="Science">
        <title>Genome structures resolve the early diversification of teleost fishes.</title>
        <authorList>
            <person name="Parey E."/>
            <person name="Louis A."/>
            <person name="Montfort J."/>
            <person name="Bouchez O."/>
            <person name="Roques C."/>
            <person name="Iampietro C."/>
            <person name="Lluch J."/>
            <person name="Castinel A."/>
            <person name="Donnadieu C."/>
            <person name="Desvignes T."/>
            <person name="Floi Bucao C."/>
            <person name="Jouanno E."/>
            <person name="Wen M."/>
            <person name="Mejri S."/>
            <person name="Dirks R."/>
            <person name="Jansen H."/>
            <person name="Henkel C."/>
            <person name="Chen W.J."/>
            <person name="Zahm M."/>
            <person name="Cabau C."/>
            <person name="Klopp C."/>
            <person name="Thompson A.W."/>
            <person name="Robinson-Rechavi M."/>
            <person name="Braasch I."/>
            <person name="Lecointre G."/>
            <person name="Bobe J."/>
            <person name="Postlethwait J.H."/>
            <person name="Berthelot C."/>
            <person name="Roest Crollius H."/>
            <person name="Guiguen Y."/>
        </authorList>
    </citation>
    <scope>NUCLEOTIDE SEQUENCE</scope>
    <source>
        <strain evidence="2">WJC10195</strain>
    </source>
</reference>
<dbReference type="InterPro" id="IPR017970">
    <property type="entry name" value="Homeobox_CS"/>
</dbReference>
<proteinExistence type="predicted"/>